<evidence type="ECO:0000313" key="3">
    <source>
        <dbReference type="Proteomes" id="UP000254020"/>
    </source>
</evidence>
<dbReference type="InterPro" id="IPR025153">
    <property type="entry name" value="Ead_Ea22"/>
</dbReference>
<dbReference type="Proteomes" id="UP000254020">
    <property type="component" value="Unassembled WGS sequence"/>
</dbReference>
<evidence type="ECO:0000256" key="1">
    <source>
        <dbReference type="SAM" id="Coils"/>
    </source>
</evidence>
<sequence>MTTDITELAQRMKAAAEKATPGEWWADEVKNEGCYGSGDDCVEGFTSYAIYGSDGQTLFDSLNSDAACISEEYDGEGHVAWDETAQRNAEFIALANPANILALVEALEKARAGEKQWRELVDAFCSDDADWHKLTNSNNELIALLSQVLCKQADRIAELENQLKSAENNEIDARCHIAELESSTVKLPKLKMLEDYLAEVAIEERKQILVGVKLEFHRALAAAGIKVEVE</sequence>
<gene>
    <name evidence="2" type="ORF">NCTC9504_04092</name>
</gene>
<proteinExistence type="predicted"/>
<reference evidence="2 3" key="1">
    <citation type="submission" date="2018-06" db="EMBL/GenBank/DDBJ databases">
        <authorList>
            <consortium name="Pathogen Informatics"/>
            <person name="Doyle S."/>
        </authorList>
    </citation>
    <scope>NUCLEOTIDE SEQUENCE [LARGE SCALE GENOMIC DNA]</scope>
    <source>
        <strain evidence="2 3">NCTC9504</strain>
    </source>
</reference>
<dbReference type="Pfam" id="PF13935">
    <property type="entry name" value="Ead_Ea22"/>
    <property type="match status" value="1"/>
</dbReference>
<feature type="coiled-coil region" evidence="1">
    <location>
        <begin position="149"/>
        <end position="176"/>
    </location>
</feature>
<name>A0A377ZYN8_KLEPN</name>
<keyword evidence="1" id="KW-0175">Coiled coil</keyword>
<accession>A0A377ZYN8</accession>
<evidence type="ECO:0000313" key="2">
    <source>
        <dbReference type="EMBL" id="STU90634.1"/>
    </source>
</evidence>
<dbReference type="AlphaFoldDB" id="A0A377ZYN8"/>
<protein>
    <submittedName>
        <fullName evidence="2">RelE family toxin-antitoxin system</fullName>
    </submittedName>
</protein>
<dbReference type="EMBL" id="UGMA01000005">
    <property type="protein sequence ID" value="STU90634.1"/>
    <property type="molecule type" value="Genomic_DNA"/>
</dbReference>
<organism evidence="2 3">
    <name type="scientific">Klebsiella pneumoniae subsp. pneumoniae</name>
    <dbReference type="NCBI Taxonomy" id="72407"/>
    <lineage>
        <taxon>Bacteria</taxon>
        <taxon>Pseudomonadati</taxon>
        <taxon>Pseudomonadota</taxon>
        <taxon>Gammaproteobacteria</taxon>
        <taxon>Enterobacterales</taxon>
        <taxon>Enterobacteriaceae</taxon>
        <taxon>Klebsiella/Raoultella group</taxon>
        <taxon>Klebsiella</taxon>
        <taxon>Klebsiella pneumoniae complex</taxon>
    </lineage>
</organism>